<dbReference type="SMART" id="SM00032">
    <property type="entry name" value="CCP"/>
    <property type="match status" value="6"/>
</dbReference>
<dbReference type="EMBL" id="CAJNJA010010526">
    <property type="protein sequence ID" value="CAE7258701.1"/>
    <property type="molecule type" value="Genomic_DNA"/>
</dbReference>
<evidence type="ECO:0000256" key="4">
    <source>
        <dbReference type="ARBA" id="ARBA00022737"/>
    </source>
</evidence>
<organism evidence="11 12">
    <name type="scientific">Symbiodinium necroappetens</name>
    <dbReference type="NCBI Taxonomy" id="1628268"/>
    <lineage>
        <taxon>Eukaryota</taxon>
        <taxon>Sar</taxon>
        <taxon>Alveolata</taxon>
        <taxon>Dinophyceae</taxon>
        <taxon>Suessiales</taxon>
        <taxon>Symbiodiniaceae</taxon>
        <taxon>Symbiodinium</taxon>
    </lineage>
</organism>
<keyword evidence="6 9" id="KW-0472">Membrane</keyword>
<keyword evidence="2" id="KW-0768">Sushi</keyword>
<evidence type="ECO:0000256" key="9">
    <source>
        <dbReference type="SAM" id="Phobius"/>
    </source>
</evidence>
<dbReference type="InterPro" id="IPR035976">
    <property type="entry name" value="Sushi/SCR/CCP_sf"/>
</dbReference>
<evidence type="ECO:0000313" key="11">
    <source>
        <dbReference type="EMBL" id="CAE7258701.1"/>
    </source>
</evidence>
<dbReference type="Pfam" id="PF03619">
    <property type="entry name" value="Solute_trans_a"/>
    <property type="match status" value="1"/>
</dbReference>
<dbReference type="InterPro" id="IPR005178">
    <property type="entry name" value="Ostalpha/TMEM184C"/>
</dbReference>
<dbReference type="InterPro" id="IPR000436">
    <property type="entry name" value="Sushi_SCR_CCP_dom"/>
</dbReference>
<dbReference type="OrthoDB" id="407458at2759"/>
<evidence type="ECO:0000256" key="6">
    <source>
        <dbReference type="ARBA" id="ARBA00023136"/>
    </source>
</evidence>
<dbReference type="Gene3D" id="2.10.70.10">
    <property type="entry name" value="Complement Module, domain 1"/>
    <property type="match status" value="4"/>
</dbReference>
<comment type="subcellular location">
    <subcellularLocation>
        <location evidence="1">Membrane</location>
        <topology evidence="1">Multi-pass membrane protein</topology>
    </subcellularLocation>
</comment>
<evidence type="ECO:0000256" key="1">
    <source>
        <dbReference type="ARBA" id="ARBA00004141"/>
    </source>
</evidence>
<dbReference type="SUPFAM" id="SSF57535">
    <property type="entry name" value="Complement control module/SCR domain"/>
    <property type="match status" value="4"/>
</dbReference>
<dbReference type="PROSITE" id="PS50923">
    <property type="entry name" value="SUSHI"/>
    <property type="match status" value="2"/>
</dbReference>
<evidence type="ECO:0000256" key="5">
    <source>
        <dbReference type="ARBA" id="ARBA00022989"/>
    </source>
</evidence>
<reference evidence="11" key="1">
    <citation type="submission" date="2021-02" db="EMBL/GenBank/DDBJ databases">
        <authorList>
            <person name="Dougan E. K."/>
            <person name="Rhodes N."/>
            <person name="Thang M."/>
            <person name="Chan C."/>
        </authorList>
    </citation>
    <scope>NUCLEOTIDE SEQUENCE</scope>
</reference>
<keyword evidence="8" id="KW-0325">Glycoprotein</keyword>
<dbReference type="Proteomes" id="UP000601435">
    <property type="component" value="Unassembled WGS sequence"/>
</dbReference>
<dbReference type="Pfam" id="PF00084">
    <property type="entry name" value="Sushi"/>
    <property type="match status" value="1"/>
</dbReference>
<keyword evidence="12" id="KW-1185">Reference proteome</keyword>
<feature type="transmembrane region" description="Helical" evidence="9">
    <location>
        <begin position="190"/>
        <end position="213"/>
    </location>
</feature>
<keyword evidence="7" id="KW-1015">Disulfide bond</keyword>
<evidence type="ECO:0000256" key="8">
    <source>
        <dbReference type="ARBA" id="ARBA00023180"/>
    </source>
</evidence>
<sequence>VWLFSGVREGSEKRKVAVDGLLDMLLLPVNIIFFCAVCVRVLKLQPDTQMGKMVPVIIESGDIYEAFALWSVLVLFVKVVQAEMAGDSHSNAMSSFRSFKAISLQGVKAWVFIQSAAVLLKLALQGVVAVYVPTFCYWASKSCTSCEQLYEENIAIALSAVTFLLCSFAIMFVFYFESGYRHHLEKTEPLWKFLGVKGIVSVTYFQWLVISVLASPLKWTGNQVYLFHCLLYAFWMPLLALVHTFLAYPFYSFRSQSSDLAPWLLAWLKTLGVGEDLPSSSTASLPSISGTIDSRSEVLLDGACEVRSMSRVSSELLTHPASSKCQLLVYFTVGLLSCVASSKALLMLLPAEATPFEAPLRNISCAGQGDLAHFLLTRQDLHFAMLNDTAERWSSPGVAGAWLPLCSATAVGCAPGHFADRLAPSVGCSAKGVYTYTGSCSAISCGVPPHLPHAVPRMHDIERQNWTYGVTIHYDCDKPGYRGDLSAECNLTGTWVVHGSCVEVTCGLPPEDVPHAHAVLDPSHSNISTGMVVRYQCDEMYNGTPTATCGDDGMYVKAGRCRRECGAPPAVSHAAPRFNNSGILGGWFEGMQCPYSCDPGFHGFASAVCMEDGGYNVSGRCAPVSCGQPPRLPEATARMDDMKAAASRNFTFGVHVRYACNRPMFHGELVAKCNSTSLWVISGQCTQVTCGDAPAVPHAKPVATEDNMTAGSVLRYQCDDSYNGTPTAACGFDGQFVVSGRCRRQCGVPPSVQHAVPSFNHEALAAGWLSGMGASYRCDPGFDGAVTAMCGDDGNFSIEGLCKVASAVETNRLRSSITGLSTAIGVENALILAGLGFFGWQRYRLSTRNVANPANEMSSPICPDAERPAASD</sequence>
<feature type="domain" description="Sushi" evidence="10">
    <location>
        <begin position="624"/>
        <end position="687"/>
    </location>
</feature>
<feature type="transmembrane region" description="Helical" evidence="9">
    <location>
        <begin position="225"/>
        <end position="248"/>
    </location>
</feature>
<feature type="transmembrane region" description="Helical" evidence="9">
    <location>
        <begin position="154"/>
        <end position="178"/>
    </location>
</feature>
<protein>
    <submittedName>
        <fullName evidence="11">CSMD3 protein</fullName>
    </submittedName>
</protein>
<dbReference type="AlphaFoldDB" id="A0A812M8C1"/>
<gene>
    <name evidence="11" type="primary">CSMD3</name>
    <name evidence="11" type="ORF">SNEC2469_LOCUS5825</name>
</gene>
<name>A0A812M8C1_9DINO</name>
<feature type="non-terminal residue" evidence="11">
    <location>
        <position position="1"/>
    </location>
</feature>
<dbReference type="PANTHER" id="PTHR19325">
    <property type="entry name" value="COMPLEMENT COMPONENT-RELATED SUSHI DOMAIN-CONTAINING"/>
    <property type="match status" value="1"/>
</dbReference>
<keyword evidence="5 9" id="KW-1133">Transmembrane helix</keyword>
<feature type="transmembrane region" description="Helical" evidence="9">
    <location>
        <begin position="63"/>
        <end position="86"/>
    </location>
</feature>
<keyword evidence="4" id="KW-0677">Repeat</keyword>
<dbReference type="CDD" id="cd00033">
    <property type="entry name" value="CCP"/>
    <property type="match status" value="2"/>
</dbReference>
<evidence type="ECO:0000256" key="2">
    <source>
        <dbReference type="ARBA" id="ARBA00022659"/>
    </source>
</evidence>
<feature type="domain" description="Sushi" evidence="10">
    <location>
        <begin position="443"/>
        <end position="503"/>
    </location>
</feature>
<feature type="transmembrane region" description="Helical" evidence="9">
    <location>
        <begin position="21"/>
        <end position="43"/>
    </location>
</feature>
<dbReference type="PANTHER" id="PTHR19325:SF575">
    <property type="entry name" value="LOCOMOTION-RELATED PROTEIN HIKARU GENKI"/>
    <property type="match status" value="1"/>
</dbReference>
<proteinExistence type="predicted"/>
<keyword evidence="3 9" id="KW-0812">Transmembrane</keyword>
<evidence type="ECO:0000313" key="12">
    <source>
        <dbReference type="Proteomes" id="UP000601435"/>
    </source>
</evidence>
<evidence type="ECO:0000259" key="10">
    <source>
        <dbReference type="PROSITE" id="PS50923"/>
    </source>
</evidence>
<dbReference type="GO" id="GO:0016020">
    <property type="term" value="C:membrane"/>
    <property type="evidence" value="ECO:0007669"/>
    <property type="project" value="UniProtKB-SubCell"/>
</dbReference>
<evidence type="ECO:0000256" key="7">
    <source>
        <dbReference type="ARBA" id="ARBA00023157"/>
    </source>
</evidence>
<accession>A0A812M8C1</accession>
<dbReference type="InterPro" id="IPR050350">
    <property type="entry name" value="Compl-Cell_Adhes-Reg"/>
</dbReference>
<comment type="caution">
    <text evidence="11">The sequence shown here is derived from an EMBL/GenBank/DDBJ whole genome shotgun (WGS) entry which is preliminary data.</text>
</comment>
<feature type="transmembrane region" description="Helical" evidence="9">
    <location>
        <begin position="107"/>
        <end position="134"/>
    </location>
</feature>
<evidence type="ECO:0000256" key="3">
    <source>
        <dbReference type="ARBA" id="ARBA00022692"/>
    </source>
</evidence>